<dbReference type="Gene3D" id="2.60.120.10">
    <property type="entry name" value="Jelly Rolls"/>
    <property type="match status" value="1"/>
</dbReference>
<dbReference type="SUPFAM" id="SSF51182">
    <property type="entry name" value="RmlC-like cupins"/>
    <property type="match status" value="1"/>
</dbReference>
<evidence type="ECO:0000259" key="1">
    <source>
        <dbReference type="Pfam" id="PF05899"/>
    </source>
</evidence>
<dbReference type="PANTHER" id="PTHR40943:SF1">
    <property type="entry name" value="CYTOPLASMIC PROTEIN"/>
    <property type="match status" value="1"/>
</dbReference>
<protein>
    <recommendedName>
        <fullName evidence="1">(S)-ureidoglycine aminohydrolase cupin domain-containing protein</fullName>
    </recommendedName>
</protein>
<dbReference type="EMBL" id="NEVU01000001">
    <property type="protein sequence ID" value="OZI77999.1"/>
    <property type="molecule type" value="Genomic_DNA"/>
</dbReference>
<dbReference type="InterPro" id="IPR014710">
    <property type="entry name" value="RmlC-like_jellyroll"/>
</dbReference>
<evidence type="ECO:0000313" key="3">
    <source>
        <dbReference type="Proteomes" id="UP000216429"/>
    </source>
</evidence>
<dbReference type="AlphaFoldDB" id="A0A261VVE0"/>
<sequence length="155" mass="17114">MACSWWKPEPAPARAPAVSCRQPRAARPSTGNPIVSENSSRLVRFDTGPLTAAEIGKPRRPIEGETVFRTANAFEGNDGRVLSGVWESTAGKFRSDTTGYIEFGYILEGQARIVDPDGTVHDLKPGDPFIMPQGYKGHWEVDHFVKKVYFITHIA</sequence>
<organism evidence="2 3">
    <name type="scientific">Bordetella genomosp. 12</name>
    <dbReference type="NCBI Taxonomy" id="463035"/>
    <lineage>
        <taxon>Bacteria</taxon>
        <taxon>Pseudomonadati</taxon>
        <taxon>Pseudomonadota</taxon>
        <taxon>Betaproteobacteria</taxon>
        <taxon>Burkholderiales</taxon>
        <taxon>Alcaligenaceae</taxon>
        <taxon>Bordetella</taxon>
    </lineage>
</organism>
<dbReference type="InterPro" id="IPR011051">
    <property type="entry name" value="RmlC_Cupin_sf"/>
</dbReference>
<evidence type="ECO:0000313" key="2">
    <source>
        <dbReference type="EMBL" id="OZI77999.1"/>
    </source>
</evidence>
<proteinExistence type="predicted"/>
<dbReference type="PANTHER" id="PTHR40943">
    <property type="entry name" value="CYTOPLASMIC PROTEIN-RELATED"/>
    <property type="match status" value="1"/>
</dbReference>
<reference evidence="3" key="1">
    <citation type="submission" date="2017-05" db="EMBL/GenBank/DDBJ databases">
        <title>Complete and WGS of Bordetella genogroups.</title>
        <authorList>
            <person name="Spilker T."/>
            <person name="Lipuma J."/>
        </authorList>
    </citation>
    <scope>NUCLEOTIDE SEQUENCE [LARGE SCALE GENOMIC DNA]</scope>
    <source>
        <strain evidence="3">AU6712</strain>
    </source>
</reference>
<dbReference type="Pfam" id="PF05899">
    <property type="entry name" value="Cupin_3"/>
    <property type="match status" value="1"/>
</dbReference>
<comment type="caution">
    <text evidence="2">The sequence shown here is derived from an EMBL/GenBank/DDBJ whole genome shotgun (WGS) entry which is preliminary data.</text>
</comment>
<name>A0A261VVE0_9BORD</name>
<dbReference type="CDD" id="cd02227">
    <property type="entry name" value="cupin_TM1112-like"/>
    <property type="match status" value="1"/>
</dbReference>
<accession>A0A261VVE0</accession>
<gene>
    <name evidence="2" type="ORF">CAL22_03060</name>
</gene>
<feature type="domain" description="(S)-ureidoglycine aminohydrolase cupin" evidence="1">
    <location>
        <begin position="76"/>
        <end position="149"/>
    </location>
</feature>
<keyword evidence="3" id="KW-1185">Reference proteome</keyword>
<dbReference type="Proteomes" id="UP000216429">
    <property type="component" value="Unassembled WGS sequence"/>
</dbReference>
<dbReference type="InterPro" id="IPR008579">
    <property type="entry name" value="UGlyAH_Cupin_dom"/>
</dbReference>